<keyword evidence="3 13" id="KW-0808">Transferase</keyword>
<keyword evidence="5" id="KW-0418">Kinase</keyword>
<keyword evidence="7" id="KW-0829">Tyrosine-protein kinase</keyword>
<dbReference type="EC" id="2.7.10.2" evidence="2"/>
<dbReference type="CDD" id="cd05387">
    <property type="entry name" value="BY-kinase"/>
    <property type="match status" value="1"/>
</dbReference>
<evidence type="ECO:0000256" key="10">
    <source>
        <dbReference type="SAM" id="MobiDB-lite"/>
    </source>
</evidence>
<protein>
    <recommendedName>
        <fullName evidence="2">non-specific protein-tyrosine kinase</fullName>
        <ecNumber evidence="2">2.7.10.2</ecNumber>
    </recommendedName>
</protein>
<comment type="similarity">
    <text evidence="1">Belongs to the CpsD/CapB family.</text>
</comment>
<dbReference type="PANTHER" id="PTHR32309:SF13">
    <property type="entry name" value="FERRIC ENTEROBACTIN TRANSPORT PROTEIN FEPE"/>
    <property type="match status" value="1"/>
</dbReference>
<dbReference type="PANTHER" id="PTHR32309">
    <property type="entry name" value="TYROSINE-PROTEIN KINASE"/>
    <property type="match status" value="1"/>
</dbReference>
<keyword evidence="11" id="KW-0472">Membrane</keyword>
<dbReference type="Pfam" id="PF13614">
    <property type="entry name" value="AAA_31"/>
    <property type="match status" value="1"/>
</dbReference>
<dbReference type="NCBIfam" id="TIGR01007">
    <property type="entry name" value="eps_fam"/>
    <property type="match status" value="1"/>
</dbReference>
<dbReference type="GO" id="GO:0004715">
    <property type="term" value="F:non-membrane spanning protein tyrosine kinase activity"/>
    <property type="evidence" value="ECO:0007669"/>
    <property type="project" value="UniProtKB-EC"/>
</dbReference>
<evidence type="ECO:0000256" key="4">
    <source>
        <dbReference type="ARBA" id="ARBA00022741"/>
    </source>
</evidence>
<dbReference type="InterPro" id="IPR025669">
    <property type="entry name" value="AAA_dom"/>
</dbReference>
<feature type="transmembrane region" description="Helical" evidence="11">
    <location>
        <begin position="23"/>
        <end position="41"/>
    </location>
</feature>
<reference evidence="13" key="1">
    <citation type="submission" date="2020-02" db="EMBL/GenBank/DDBJ databases">
        <authorList>
            <person name="Meier V. D."/>
        </authorList>
    </citation>
    <scope>NUCLEOTIDE SEQUENCE</scope>
    <source>
        <strain evidence="13">AVDCRST_MAG56</strain>
    </source>
</reference>
<keyword evidence="11" id="KW-0812">Transmembrane</keyword>
<evidence type="ECO:0000313" key="13">
    <source>
        <dbReference type="EMBL" id="CAA9293470.1"/>
    </source>
</evidence>
<dbReference type="InterPro" id="IPR005702">
    <property type="entry name" value="Wzc-like_C"/>
</dbReference>
<evidence type="ECO:0000256" key="11">
    <source>
        <dbReference type="SAM" id="Phobius"/>
    </source>
</evidence>
<evidence type="ECO:0000256" key="5">
    <source>
        <dbReference type="ARBA" id="ARBA00022777"/>
    </source>
</evidence>
<name>A0A6J4K208_9SPHI</name>
<feature type="region of interest" description="Disordered" evidence="10">
    <location>
        <begin position="283"/>
        <end position="305"/>
    </location>
</feature>
<evidence type="ECO:0000256" key="9">
    <source>
        <dbReference type="SAM" id="Coils"/>
    </source>
</evidence>
<dbReference type="SUPFAM" id="SSF52540">
    <property type="entry name" value="P-loop containing nucleoside triphosphate hydrolases"/>
    <property type="match status" value="1"/>
</dbReference>
<dbReference type="Gene3D" id="3.40.50.300">
    <property type="entry name" value="P-loop containing nucleotide triphosphate hydrolases"/>
    <property type="match status" value="1"/>
</dbReference>
<dbReference type="AlphaFoldDB" id="A0A6J4K208"/>
<proteinExistence type="inferred from homology"/>
<evidence type="ECO:0000259" key="12">
    <source>
        <dbReference type="Pfam" id="PF13614"/>
    </source>
</evidence>
<gene>
    <name evidence="13" type="ORF">AVDCRST_MAG56-4817</name>
</gene>
<evidence type="ECO:0000256" key="6">
    <source>
        <dbReference type="ARBA" id="ARBA00022840"/>
    </source>
</evidence>
<dbReference type="InterPro" id="IPR027417">
    <property type="entry name" value="P-loop_NTPase"/>
</dbReference>
<dbReference type="InterPro" id="IPR050445">
    <property type="entry name" value="Bact_polysacc_biosynth/exp"/>
</dbReference>
<feature type="coiled-coil region" evidence="9">
    <location>
        <begin position="308"/>
        <end position="335"/>
    </location>
</feature>
<dbReference type="GO" id="GO:0005524">
    <property type="term" value="F:ATP binding"/>
    <property type="evidence" value="ECO:0007669"/>
    <property type="project" value="UniProtKB-KW"/>
</dbReference>
<keyword evidence="11" id="KW-1133">Transmembrane helix</keyword>
<comment type="catalytic activity">
    <reaction evidence="8">
        <text>L-tyrosyl-[protein] + ATP = O-phospho-L-tyrosyl-[protein] + ADP + H(+)</text>
        <dbReference type="Rhea" id="RHEA:10596"/>
        <dbReference type="Rhea" id="RHEA-COMP:10136"/>
        <dbReference type="Rhea" id="RHEA-COMP:20101"/>
        <dbReference type="ChEBI" id="CHEBI:15378"/>
        <dbReference type="ChEBI" id="CHEBI:30616"/>
        <dbReference type="ChEBI" id="CHEBI:46858"/>
        <dbReference type="ChEBI" id="CHEBI:61978"/>
        <dbReference type="ChEBI" id="CHEBI:456216"/>
        <dbReference type="EC" id="2.7.10.2"/>
    </reaction>
</comment>
<organism evidence="13">
    <name type="scientific">uncultured Cytophagales bacterium</name>
    <dbReference type="NCBI Taxonomy" id="158755"/>
    <lineage>
        <taxon>Bacteria</taxon>
        <taxon>Pseudomonadati</taxon>
        <taxon>Bacteroidota</taxon>
        <taxon>Sphingobacteriia</taxon>
        <taxon>Sphingobacteriales</taxon>
        <taxon>environmental samples</taxon>
    </lineage>
</organism>
<evidence type="ECO:0000256" key="8">
    <source>
        <dbReference type="ARBA" id="ARBA00051245"/>
    </source>
</evidence>
<evidence type="ECO:0000256" key="3">
    <source>
        <dbReference type="ARBA" id="ARBA00022679"/>
    </source>
</evidence>
<feature type="compositionally biased region" description="Low complexity" evidence="10">
    <location>
        <begin position="286"/>
        <end position="299"/>
    </location>
</feature>
<keyword evidence="9" id="KW-0175">Coiled coil</keyword>
<sequence>MKNSSSREKMGWTYVLRNLRRRWYLFALALAFAVAGAYLYLQFTPRVYNLTATLLVDGPGPAVPGSDAPPAGLEDEKNLLSSFRRIRTAVEGLHFQVSYFHTHWFLPREEYGDLPFRVVLDSTQGQAVGVPVYVKLIDEQLYRLKVHGENVPVFDLRTDRQVAVIPLIAVDKVLRVGRPYRDPHLGFRIEFLKKPGQFDAEGRFFVINSLADQAGQYQRRLRVHPLGEGSRTLRLSIRGTLPDKEAAFLNGLLRVHLREGQERQHRQHRDVIAWIDRQLGLDGGDAAEAPEPVPAEALPQPRPGEGLRDALLAERERARNRVQLYEGLLQSLGRENEMIALPVSPPDTALQQRLGRYNDLLREREQLQLDNAPAGRISKVNAQIQKTRVGLVEYAGSLANRARQRTLLLDRSIAKATPSPPATPLPEVRRQLKLDDKMYRSIHDYLLTRRAEAGMALATGRTGSMIVDEARPDGQKPVYPDAPLVYTVAALLGLLLPLGLLTLRHFMRNRIINQTDIQLNTAIPTLGVVGYNEKAGNYLVAYSSKSALAESFRSLRVNLQYLFLDTGKKVIGITSSGQGEGKTFCASNLSVVMAQSGKKTLLIDADLRKPRIAARFDIDNAAGLASYLTGAHKADDIIQATATENLYIIPSGPLPASPLNLLGTPRMEALLEKVRQEYDYVILDTPPLGLVSDFLVLLKYTDFNMYIVRHRLTERAGLNKINELYNSNRLRNVGILINGARALSAYGYSDKTYKYGYGD</sequence>
<evidence type="ECO:0000256" key="2">
    <source>
        <dbReference type="ARBA" id="ARBA00011903"/>
    </source>
</evidence>
<keyword evidence="4" id="KW-0547">Nucleotide-binding</keyword>
<evidence type="ECO:0000256" key="7">
    <source>
        <dbReference type="ARBA" id="ARBA00023137"/>
    </source>
</evidence>
<feature type="domain" description="AAA" evidence="12">
    <location>
        <begin position="569"/>
        <end position="690"/>
    </location>
</feature>
<keyword evidence="6" id="KW-0067">ATP-binding</keyword>
<dbReference type="GO" id="GO:0005886">
    <property type="term" value="C:plasma membrane"/>
    <property type="evidence" value="ECO:0007669"/>
    <property type="project" value="TreeGrafter"/>
</dbReference>
<accession>A0A6J4K208</accession>
<evidence type="ECO:0000256" key="1">
    <source>
        <dbReference type="ARBA" id="ARBA00007316"/>
    </source>
</evidence>
<dbReference type="EMBL" id="CADCTQ010000401">
    <property type="protein sequence ID" value="CAA9293470.1"/>
    <property type="molecule type" value="Genomic_DNA"/>
</dbReference>